<evidence type="ECO:0000313" key="2">
    <source>
        <dbReference type="EMBL" id="MCF3945915.1"/>
    </source>
</evidence>
<keyword evidence="1" id="KW-0732">Signal</keyword>
<dbReference type="Pfam" id="PF13531">
    <property type="entry name" value="SBP_bac_11"/>
    <property type="match status" value="1"/>
</dbReference>
<proteinExistence type="predicted"/>
<name>A0ABS9DT55_9PROT</name>
<dbReference type="SUPFAM" id="SSF53850">
    <property type="entry name" value="Periplasmic binding protein-like II"/>
    <property type="match status" value="1"/>
</dbReference>
<gene>
    <name evidence="2" type="ORF">L2A60_04350</name>
</gene>
<dbReference type="RefSeq" id="WP_235703146.1">
    <property type="nucleotide sequence ID" value="NZ_JAKGBZ010000005.1"/>
</dbReference>
<reference evidence="2 3" key="1">
    <citation type="submission" date="2022-01" db="EMBL/GenBank/DDBJ databases">
        <authorList>
            <person name="Won M."/>
            <person name="Kim S.-J."/>
            <person name="Kwon S.-W."/>
        </authorList>
    </citation>
    <scope>NUCLEOTIDE SEQUENCE [LARGE SCALE GENOMIC DNA]</scope>
    <source>
        <strain evidence="2 3">KCTC 23505</strain>
    </source>
</reference>
<sequence length="266" mass="27962">MRKLIALAVGLVVVAFAIFLLLPGTTKSGLVFYSPLRGAPAIVKSFTRKTGIPVRLVTAERGHPRWSLAWVNTAGRPISPQFAGQPAAVFVVPGTTTFPPPARWADLSAPAYRGTIGMADPSVSVSDYPVLAAMLDSAGGWPAGKGFIATLQRNGLHIYATDRATLAALRSGAIQLAIVRPDAAAIYAGTIDKSLRVIVPRPAYAIQTTIVMAKTLTGQHRAAAEKLIAYVNSAAPSKPLITSTPTRRPAIAAWFVKTIMGSGPQS</sequence>
<dbReference type="Gene3D" id="3.40.190.10">
    <property type="entry name" value="Periplasmic binding protein-like II"/>
    <property type="match status" value="1"/>
</dbReference>
<protein>
    <submittedName>
        <fullName evidence="2">Extracellular solute-binding protein</fullName>
    </submittedName>
</protein>
<dbReference type="PANTHER" id="PTHR30006">
    <property type="entry name" value="THIAMINE-BINDING PERIPLASMIC PROTEIN-RELATED"/>
    <property type="match status" value="1"/>
</dbReference>
<organism evidence="2 3">
    <name type="scientific">Acidiphilium iwatense</name>
    <dbReference type="NCBI Taxonomy" id="768198"/>
    <lineage>
        <taxon>Bacteria</taxon>
        <taxon>Pseudomonadati</taxon>
        <taxon>Pseudomonadota</taxon>
        <taxon>Alphaproteobacteria</taxon>
        <taxon>Acetobacterales</taxon>
        <taxon>Acidocellaceae</taxon>
        <taxon>Acidiphilium</taxon>
    </lineage>
</organism>
<comment type="caution">
    <text evidence="2">The sequence shown here is derived from an EMBL/GenBank/DDBJ whole genome shotgun (WGS) entry which is preliminary data.</text>
</comment>
<dbReference type="Proteomes" id="UP001521209">
    <property type="component" value="Unassembled WGS sequence"/>
</dbReference>
<dbReference type="EMBL" id="JAKGBZ010000005">
    <property type="protein sequence ID" value="MCF3945915.1"/>
    <property type="molecule type" value="Genomic_DNA"/>
</dbReference>
<accession>A0ABS9DT55</accession>
<evidence type="ECO:0000313" key="3">
    <source>
        <dbReference type="Proteomes" id="UP001521209"/>
    </source>
</evidence>
<keyword evidence="3" id="KW-1185">Reference proteome</keyword>
<evidence type="ECO:0000256" key="1">
    <source>
        <dbReference type="ARBA" id="ARBA00022729"/>
    </source>
</evidence>